<reference evidence="1" key="1">
    <citation type="submission" date="2021-05" db="EMBL/GenBank/DDBJ databases">
        <authorList>
            <person name="Scholz U."/>
            <person name="Mascher M."/>
            <person name="Fiebig A."/>
        </authorList>
    </citation>
    <scope>NUCLEOTIDE SEQUENCE [LARGE SCALE GENOMIC DNA]</scope>
</reference>
<dbReference type="EnsemblPlants" id="AVESA.00010b.r2.2DG0335520.1">
    <property type="protein sequence ID" value="AVESA.00010b.r2.2DG0335520.1.CDS.1"/>
    <property type="gene ID" value="AVESA.00010b.r2.2DG0335520"/>
</dbReference>
<proteinExistence type="predicted"/>
<keyword evidence="2" id="KW-1185">Reference proteome</keyword>
<evidence type="ECO:0000313" key="1">
    <source>
        <dbReference type="EnsemblPlants" id="AVESA.00010b.r2.2DG0335520.1.CDS.1"/>
    </source>
</evidence>
<name>A0ACD5UY40_AVESA</name>
<accession>A0ACD5UY40</accession>
<evidence type="ECO:0000313" key="2">
    <source>
        <dbReference type="Proteomes" id="UP001732700"/>
    </source>
</evidence>
<reference evidence="1" key="2">
    <citation type="submission" date="2025-09" db="UniProtKB">
        <authorList>
            <consortium name="EnsemblPlants"/>
        </authorList>
    </citation>
    <scope>IDENTIFICATION</scope>
</reference>
<organism evidence="1 2">
    <name type="scientific">Avena sativa</name>
    <name type="common">Oat</name>
    <dbReference type="NCBI Taxonomy" id="4498"/>
    <lineage>
        <taxon>Eukaryota</taxon>
        <taxon>Viridiplantae</taxon>
        <taxon>Streptophyta</taxon>
        <taxon>Embryophyta</taxon>
        <taxon>Tracheophyta</taxon>
        <taxon>Spermatophyta</taxon>
        <taxon>Magnoliopsida</taxon>
        <taxon>Liliopsida</taxon>
        <taxon>Poales</taxon>
        <taxon>Poaceae</taxon>
        <taxon>BOP clade</taxon>
        <taxon>Pooideae</taxon>
        <taxon>Poodae</taxon>
        <taxon>Poeae</taxon>
        <taxon>Poeae Chloroplast Group 1 (Aveneae type)</taxon>
        <taxon>Aveninae</taxon>
        <taxon>Avena</taxon>
    </lineage>
</organism>
<protein>
    <submittedName>
        <fullName evidence="1">Uncharacterized protein</fullName>
    </submittedName>
</protein>
<dbReference type="Proteomes" id="UP001732700">
    <property type="component" value="Chromosome 2D"/>
</dbReference>
<sequence length="370" mass="41450">MDDESNPPLMDTYKHLFGKNPHSLLEAAAGADADECDLPVIDLAVLEQGVDAAAAELCRAEIVRAASEWGFFQVTNHGVPQALLDSLHDEQVRVFRRPFQRKVGQPLLDFSPESYRWGSPNATSLEQLSWSEAYHIPMTPPSTAKHDDQDPTVDEDDNHTRYVIEEVSTAMSQLAQQLASILIRGLHGDDDEIMMSCTRSTCFLRLNRYPPCRGGGGAFGLCPHTDSDFLTILRPQDGVGGLQLLKAARWLTVKPSPGALVVNIGDLLQAWSNDVYWSVEHRVVAHAARERFSFAFFLCPSYDTVIRPSRRPEGNQIDSMYRSFTFGEYRSQIREDVRLTGRKIGLPRFHRHAPSPAATRELQPRAYETS</sequence>